<feature type="compositionally biased region" description="Acidic residues" evidence="2">
    <location>
        <begin position="131"/>
        <end position="141"/>
    </location>
</feature>
<dbReference type="PANTHER" id="PTHR48029">
    <property type="entry name" value="NUCLEOLAR PROTEIN 8"/>
    <property type="match status" value="1"/>
</dbReference>
<feature type="compositionally biased region" description="Polar residues" evidence="2">
    <location>
        <begin position="1"/>
        <end position="14"/>
    </location>
</feature>
<gene>
    <name evidence="3" type="ORF">XAT740_LOCUS5326</name>
</gene>
<dbReference type="GO" id="GO:0003723">
    <property type="term" value="F:RNA binding"/>
    <property type="evidence" value="ECO:0007669"/>
    <property type="project" value="UniProtKB-KW"/>
</dbReference>
<dbReference type="AlphaFoldDB" id="A0A813W926"/>
<comment type="caution">
    <text evidence="3">The sequence shown here is derived from an EMBL/GenBank/DDBJ whole genome shotgun (WGS) entry which is preliminary data.</text>
</comment>
<organism evidence="3 4">
    <name type="scientific">Adineta ricciae</name>
    <name type="common">Rotifer</name>
    <dbReference type="NCBI Taxonomy" id="249248"/>
    <lineage>
        <taxon>Eukaryota</taxon>
        <taxon>Metazoa</taxon>
        <taxon>Spiralia</taxon>
        <taxon>Gnathifera</taxon>
        <taxon>Rotifera</taxon>
        <taxon>Eurotatoria</taxon>
        <taxon>Bdelloidea</taxon>
        <taxon>Adinetida</taxon>
        <taxon>Adinetidae</taxon>
        <taxon>Adineta</taxon>
    </lineage>
</organism>
<evidence type="ECO:0000256" key="1">
    <source>
        <dbReference type="ARBA" id="ARBA00022884"/>
    </source>
</evidence>
<name>A0A813W926_ADIRI</name>
<feature type="compositionally biased region" description="Basic and acidic residues" evidence="2">
    <location>
        <begin position="191"/>
        <end position="200"/>
    </location>
</feature>
<proteinExistence type="predicted"/>
<protein>
    <submittedName>
        <fullName evidence="3">Uncharacterized protein</fullName>
    </submittedName>
</protein>
<sequence length="442" mass="51072">MINLSANNESLRSVKSNEQRLKSLEEYEREKQKKKRLIKESLTQQQNKTHFKFDSDDDDAAQPQPKKFVEKKIQLFDDNDPPNIEEHFAKKKIPKKRKKLQDLQARLTTTNDPRFQFSEKFLDDKDRTANDDDDDGEDETADPNKEISFEEERKKSLAILDQIAGTKKPVVKPTSKMIRFDPSKTEHRIYELESQSKLDDNQFDSWEDDQSKSKAKQITPAVDSSRVYNFDQTKLKSMFDKTLNPTSTSNGNSSFQFQFFVNKEPVNLPTPKAPTTLTKPISNGKAKAFLSKPDDTSSDEDNHEKESSAEETQTKDEVVNNTFFFFDIDSRLKDGLESFVRTEDLNELERSWPTKRKEIAEALRTKHRKAIQQFMFIPSDTGASSSSATRRTGPSRSPTKWDYVKTFYYDPAKWDLIKSIGCFAVAIYMIRDLASNDLLPME</sequence>
<keyword evidence="4" id="KW-1185">Reference proteome</keyword>
<feature type="region of interest" description="Disordered" evidence="2">
    <location>
        <begin position="191"/>
        <end position="220"/>
    </location>
</feature>
<feature type="compositionally biased region" description="Basic and acidic residues" evidence="2">
    <location>
        <begin position="142"/>
        <end position="153"/>
    </location>
</feature>
<keyword evidence="1" id="KW-0694">RNA-binding</keyword>
<dbReference type="Proteomes" id="UP000663828">
    <property type="component" value="Unassembled WGS sequence"/>
</dbReference>
<reference evidence="3" key="1">
    <citation type="submission" date="2021-02" db="EMBL/GenBank/DDBJ databases">
        <authorList>
            <person name="Nowell W R."/>
        </authorList>
    </citation>
    <scope>NUCLEOTIDE SEQUENCE</scope>
</reference>
<dbReference type="EMBL" id="CAJNOR010000228">
    <property type="protein sequence ID" value="CAF0847960.1"/>
    <property type="molecule type" value="Genomic_DNA"/>
</dbReference>
<accession>A0A813W926</accession>
<feature type="compositionally biased region" description="Basic and acidic residues" evidence="2">
    <location>
        <begin position="15"/>
        <end position="31"/>
    </location>
</feature>
<dbReference type="PANTHER" id="PTHR48029:SF1">
    <property type="entry name" value="NUCLEOLAR PROTEIN 8"/>
    <property type="match status" value="1"/>
</dbReference>
<evidence type="ECO:0000313" key="3">
    <source>
        <dbReference type="EMBL" id="CAF0847960.1"/>
    </source>
</evidence>
<feature type="compositionally biased region" description="Basic residues" evidence="2">
    <location>
        <begin position="89"/>
        <end position="99"/>
    </location>
</feature>
<feature type="compositionally biased region" description="Basic and acidic residues" evidence="2">
    <location>
        <begin position="120"/>
        <end position="130"/>
    </location>
</feature>
<feature type="compositionally biased region" description="Basic and acidic residues" evidence="2">
    <location>
        <begin position="292"/>
        <end position="313"/>
    </location>
</feature>
<evidence type="ECO:0000256" key="2">
    <source>
        <dbReference type="SAM" id="MobiDB-lite"/>
    </source>
</evidence>
<feature type="region of interest" description="Disordered" evidence="2">
    <location>
        <begin position="268"/>
        <end position="313"/>
    </location>
</feature>
<feature type="region of interest" description="Disordered" evidence="2">
    <location>
        <begin position="1"/>
        <end position="153"/>
    </location>
</feature>
<feature type="compositionally biased region" description="Low complexity" evidence="2">
    <location>
        <begin position="269"/>
        <end position="280"/>
    </location>
</feature>
<evidence type="ECO:0000313" key="4">
    <source>
        <dbReference type="Proteomes" id="UP000663828"/>
    </source>
</evidence>